<dbReference type="SUPFAM" id="SSF52091">
    <property type="entry name" value="SpoIIaa-like"/>
    <property type="match status" value="1"/>
</dbReference>
<protein>
    <recommendedName>
        <fullName evidence="3">STAS/SEC14 domain-containing protein</fullName>
    </recommendedName>
</protein>
<evidence type="ECO:0000313" key="1">
    <source>
        <dbReference type="EMBL" id="KZN69846.1"/>
    </source>
</evidence>
<dbReference type="Pfam" id="PF11964">
    <property type="entry name" value="SpoIIAA-like"/>
    <property type="match status" value="1"/>
</dbReference>
<dbReference type="PATRIC" id="fig|1365257.3.peg.406"/>
<reference evidence="1 2" key="1">
    <citation type="submission" date="2013-07" db="EMBL/GenBank/DDBJ databases">
        <title>Comparative Genomic and Metabolomic Analysis of Twelve Strains of Pseudoalteromonas luteoviolacea.</title>
        <authorList>
            <person name="Vynne N.G."/>
            <person name="Mansson M."/>
            <person name="Gram L."/>
        </authorList>
    </citation>
    <scope>NUCLEOTIDE SEQUENCE [LARGE SCALE GENOMIC DNA]</scope>
    <source>
        <strain evidence="1 2">S4060-1</strain>
    </source>
</reference>
<accession>A0A162CL31</accession>
<dbReference type="AlphaFoldDB" id="A0A162CL31"/>
<evidence type="ECO:0000313" key="2">
    <source>
        <dbReference type="Proteomes" id="UP000076661"/>
    </source>
</evidence>
<dbReference type="InterPro" id="IPR038396">
    <property type="entry name" value="SpoIIAA-like_sf"/>
</dbReference>
<dbReference type="Gene3D" id="3.40.50.10600">
    <property type="entry name" value="SpoIIaa-like domains"/>
    <property type="match status" value="1"/>
</dbReference>
<dbReference type="InterPro" id="IPR036513">
    <property type="entry name" value="STAS_dom_sf"/>
</dbReference>
<dbReference type="Proteomes" id="UP000076661">
    <property type="component" value="Unassembled WGS sequence"/>
</dbReference>
<dbReference type="EMBL" id="AUXX01000003">
    <property type="protein sequence ID" value="KZN69846.1"/>
    <property type="molecule type" value="Genomic_DNA"/>
</dbReference>
<organism evidence="1 2">
    <name type="scientific">Pseudoalteromonas luteoviolacea S4060-1</name>
    <dbReference type="NCBI Taxonomy" id="1365257"/>
    <lineage>
        <taxon>Bacteria</taxon>
        <taxon>Pseudomonadati</taxon>
        <taxon>Pseudomonadota</taxon>
        <taxon>Gammaproteobacteria</taxon>
        <taxon>Alteromonadales</taxon>
        <taxon>Pseudoalteromonadaceae</taxon>
        <taxon>Pseudoalteromonas</taxon>
    </lineage>
</organism>
<comment type="caution">
    <text evidence="1">The sequence shown here is derived from an EMBL/GenBank/DDBJ whole genome shotgun (WGS) entry which is preliminary data.</text>
</comment>
<dbReference type="InterPro" id="IPR021866">
    <property type="entry name" value="SpoIIAA-like"/>
</dbReference>
<name>A0A162CL31_9GAMM</name>
<sequence length="127" mass="14223">MNEFHGISVTTEVRESGLLLSFKAVGKLTHKDYLVILPVVDHAIARNQRHAVYALIDITELTGWEMGEALNDMRIAFQYSEQFTKTAVIGNSRLHRITSTIGGWILGGQTRYFSRNNAAKSWLEAAS</sequence>
<dbReference type="RefSeq" id="WP_063372696.1">
    <property type="nucleotide sequence ID" value="NZ_AUXX01000003.1"/>
</dbReference>
<proteinExistence type="predicted"/>
<evidence type="ECO:0008006" key="3">
    <source>
        <dbReference type="Google" id="ProtNLM"/>
    </source>
</evidence>
<gene>
    <name evidence="1" type="ORF">N478_10140</name>
</gene>